<keyword evidence="9" id="KW-1185">Reference proteome</keyword>
<dbReference type="Gene3D" id="3.40.630.30">
    <property type="match status" value="1"/>
</dbReference>
<dbReference type="VEuPathDB" id="PlasmoDB:PRELSG_0511700"/>
<dbReference type="RefSeq" id="XP_028531968.1">
    <property type="nucleotide sequence ID" value="XM_028675373.1"/>
</dbReference>
<sequence length="1007" mass="120270">MKSKNSNKSNIDSVQESKNEEIDRDYYNNIRNCATDLQNLSLNFFPSINTYSCIPKLNAINAITFHPCITSKDYFNNTYSFKPLFTHHFFSDSEQVIGFDSLKIDFYYTCDNYEVFMKLKGCICDQYENSNHIMLMLLQNLYITTPYPGGFIETEEEFLSILNRNEKNEIVKSNKTKKNVKESLPSDIYKPPGFIIYEKKISEEIILQIRKCGFSSVYFKKENNNIIKNEEEKEKNLYNNNSQSIYDCLSKSINIDGDINKRDITSNKNSDKSKNNFNKIEKNVPKVNISNNESTDNKIYNNGNMKISDFNKKKEEYSTNILYMDKNNCNKSYKNENHKNSNNILNDSNKMNDKKNGDVKNSYSDLNILSNDTSISPNKEKKRNDKIKREITNNKDSDSDNVFVENKKLKKNCTKYITEKDMSKLYREYLHILKEKKRKGSISKEKEYESDMNADNDYMDNVYKNNNKECLPSENYSLNDKMGEKEKEERKNKELNENNNKYDYTIKENFELLHRKVEWFYHWFIESASNIEYDYRWSVILPYIVFKYDNNKRISENNFIDKLNEKMFSNESFSFDFNGNVKEEKLNEYNKINGEYNSKNGKEITLEKEKDQKRKLKEENKKEDEKKQKKKKKKIRKLEDVEEEIDKKEEDQEEREKKEIDNKENDEINNNNNNVENFINDGKEYILTNEVVKKAIDDTLNDVENKKEEDYYSFHKNYDVVYLYSDLAKKNEEEKEEEKKKKKKREIIEENKDEICYQEENCSYYFYLFGLATTYTFFTFQFDRNRISQFLIFPPMQNKGLGMKVLEKIYHLSIVNRNIREITVEDPAISFTQLRDIITIKICIDLKILSPSILYPEDYLKTKNIKKENAELDKKRFMKVCKETHKQVTRMIETLLLANVLPHPAPIYIENDEKLSSIRKKEKKNENVNYVNSMEYFESSDLCRDVRIKIKKRIKNDYIGNLINKNMNCMASDVFRDYVKEELYKLWKKQCKVYYRTIKKLRSLYPL</sequence>
<evidence type="ECO:0000256" key="2">
    <source>
        <dbReference type="ARBA" id="ARBA00013184"/>
    </source>
</evidence>
<evidence type="ECO:0000256" key="6">
    <source>
        <dbReference type="SAM" id="MobiDB-lite"/>
    </source>
</evidence>
<protein>
    <recommendedName>
        <fullName evidence="2">histone acetyltransferase</fullName>
        <ecNumber evidence="2">2.3.1.48</ecNumber>
    </recommendedName>
</protein>
<feature type="region of interest" description="Disordered" evidence="6">
    <location>
        <begin position="336"/>
        <end position="355"/>
    </location>
</feature>
<dbReference type="KEGG" id="prel:PRELSG_0511700"/>
<evidence type="ECO:0000259" key="7">
    <source>
        <dbReference type="Pfam" id="PF10394"/>
    </source>
</evidence>
<feature type="compositionally biased region" description="Polar residues" evidence="6">
    <location>
        <begin position="361"/>
        <end position="377"/>
    </location>
</feature>
<gene>
    <name evidence="8" type="primary">HAT1</name>
    <name evidence="8" type="ORF">PRELSG_0511700</name>
</gene>
<keyword evidence="4" id="KW-0012">Acyltransferase</keyword>
<dbReference type="GO" id="GO:0005634">
    <property type="term" value="C:nucleus"/>
    <property type="evidence" value="ECO:0007669"/>
    <property type="project" value="InterPro"/>
</dbReference>
<feature type="region of interest" description="Disordered" evidence="6">
    <location>
        <begin position="474"/>
        <end position="493"/>
    </location>
</feature>
<dbReference type="OrthoDB" id="10253098at2759"/>
<evidence type="ECO:0000313" key="9">
    <source>
        <dbReference type="Proteomes" id="UP000220158"/>
    </source>
</evidence>
<keyword evidence="3 8" id="KW-0808">Transferase</keyword>
<organism evidence="8 9">
    <name type="scientific">Plasmodium relictum</name>
    <dbReference type="NCBI Taxonomy" id="85471"/>
    <lineage>
        <taxon>Eukaryota</taxon>
        <taxon>Sar</taxon>
        <taxon>Alveolata</taxon>
        <taxon>Apicomplexa</taxon>
        <taxon>Aconoidasida</taxon>
        <taxon>Haemosporida</taxon>
        <taxon>Plasmodiidae</taxon>
        <taxon>Plasmodium</taxon>
        <taxon>Plasmodium (Haemamoeba)</taxon>
    </lineage>
</organism>
<dbReference type="PANTHER" id="PTHR12046">
    <property type="entry name" value="HISTONE ACETYLTRANSFERASE TYPE B CATALYTIC SUBUNIT"/>
    <property type="match status" value="1"/>
</dbReference>
<reference evidence="8 9" key="1">
    <citation type="submission" date="2015-04" db="EMBL/GenBank/DDBJ databases">
        <authorList>
            <consortium name="Pathogen Informatics"/>
        </authorList>
    </citation>
    <scope>NUCLEOTIDE SEQUENCE [LARGE SCALE GENOMIC DNA]</scope>
    <source>
        <strain evidence="8 9">SGS1</strain>
    </source>
</reference>
<feature type="region of interest" description="Disordered" evidence="6">
    <location>
        <begin position="603"/>
        <end position="675"/>
    </location>
</feature>
<feature type="domain" description="Histone acetyl transferase HAT1 N-terminal" evidence="7">
    <location>
        <begin position="57"/>
        <end position="197"/>
    </location>
</feature>
<comment type="catalytic activity">
    <reaction evidence="5">
        <text>L-lysyl-[protein] + acetyl-CoA = N(6)-acetyl-L-lysyl-[protein] + CoA + H(+)</text>
        <dbReference type="Rhea" id="RHEA:45948"/>
        <dbReference type="Rhea" id="RHEA-COMP:9752"/>
        <dbReference type="Rhea" id="RHEA-COMP:10731"/>
        <dbReference type="ChEBI" id="CHEBI:15378"/>
        <dbReference type="ChEBI" id="CHEBI:29969"/>
        <dbReference type="ChEBI" id="CHEBI:57287"/>
        <dbReference type="ChEBI" id="CHEBI:57288"/>
        <dbReference type="ChEBI" id="CHEBI:61930"/>
        <dbReference type="EC" id="2.3.1.48"/>
    </reaction>
</comment>
<dbReference type="SUPFAM" id="SSF55729">
    <property type="entry name" value="Acyl-CoA N-acyltransferases (Nat)"/>
    <property type="match status" value="2"/>
</dbReference>
<comment type="similarity">
    <text evidence="1">Belongs to the HAT1 family.</text>
</comment>
<dbReference type="InterPro" id="IPR017380">
    <property type="entry name" value="Hist_AcTrfase_B-typ_cat-su"/>
</dbReference>
<dbReference type="Pfam" id="PF10394">
    <property type="entry name" value="Hat1_N"/>
    <property type="match status" value="1"/>
</dbReference>
<evidence type="ECO:0000313" key="8">
    <source>
        <dbReference type="EMBL" id="CRG98959.1"/>
    </source>
</evidence>
<dbReference type="GO" id="GO:0031509">
    <property type="term" value="P:subtelomeric heterochromatin formation"/>
    <property type="evidence" value="ECO:0007669"/>
    <property type="project" value="InterPro"/>
</dbReference>
<feature type="compositionally biased region" description="Polar residues" evidence="6">
    <location>
        <begin position="340"/>
        <end position="349"/>
    </location>
</feature>
<feature type="compositionally biased region" description="Basic and acidic residues" evidence="6">
    <location>
        <begin position="603"/>
        <end position="627"/>
    </location>
</feature>
<dbReference type="InterPro" id="IPR019467">
    <property type="entry name" value="Hat1_N"/>
</dbReference>
<feature type="compositionally biased region" description="Basic and acidic residues" evidence="6">
    <location>
        <begin position="378"/>
        <end position="393"/>
    </location>
</feature>
<dbReference type="GeneID" id="39735060"/>
<dbReference type="GO" id="GO:0000781">
    <property type="term" value="C:chromosome, telomeric region"/>
    <property type="evidence" value="ECO:0007669"/>
    <property type="project" value="GOC"/>
</dbReference>
<proteinExistence type="inferred from homology"/>
<dbReference type="EMBL" id="LN835300">
    <property type="protein sequence ID" value="CRG98959.1"/>
    <property type="molecule type" value="Genomic_DNA"/>
</dbReference>
<dbReference type="OMA" id="YLQIRKC"/>
<dbReference type="InterPro" id="IPR037113">
    <property type="entry name" value="Hat1_N_sf"/>
</dbReference>
<feature type="compositionally biased region" description="Basic and acidic residues" evidence="6">
    <location>
        <begin position="645"/>
        <end position="666"/>
    </location>
</feature>
<accession>A0A1J1H332</accession>
<name>A0A1J1H332_PLARL</name>
<evidence type="ECO:0000256" key="1">
    <source>
        <dbReference type="ARBA" id="ARBA00010543"/>
    </source>
</evidence>
<evidence type="ECO:0000256" key="4">
    <source>
        <dbReference type="ARBA" id="ARBA00023315"/>
    </source>
</evidence>
<dbReference type="GO" id="GO:0004402">
    <property type="term" value="F:histone acetyltransferase activity"/>
    <property type="evidence" value="ECO:0007669"/>
    <property type="project" value="InterPro"/>
</dbReference>
<dbReference type="Gene3D" id="3.90.360.10">
    <property type="entry name" value="Histone acetyl transferase 1 (HAT1), N-terminal domain"/>
    <property type="match status" value="1"/>
</dbReference>
<feature type="region of interest" description="Disordered" evidence="6">
    <location>
        <begin position="361"/>
        <end position="393"/>
    </location>
</feature>
<dbReference type="AlphaFoldDB" id="A0A1J1H332"/>
<feature type="compositionally biased region" description="Basic and acidic residues" evidence="6">
    <location>
        <begin position="481"/>
        <end position="493"/>
    </location>
</feature>
<evidence type="ECO:0000256" key="3">
    <source>
        <dbReference type="ARBA" id="ARBA00022679"/>
    </source>
</evidence>
<evidence type="ECO:0000256" key="5">
    <source>
        <dbReference type="ARBA" id="ARBA00048017"/>
    </source>
</evidence>
<dbReference type="InterPro" id="IPR016181">
    <property type="entry name" value="Acyl_CoA_acyltransferase"/>
</dbReference>
<dbReference type="Proteomes" id="UP000220158">
    <property type="component" value="Chromosome 5"/>
</dbReference>
<dbReference type="EC" id="2.3.1.48" evidence="2"/>